<dbReference type="Proteomes" id="UP000315164">
    <property type="component" value="Unassembled WGS sequence"/>
</dbReference>
<keyword evidence="5 7" id="KW-0326">Glycosidase</keyword>
<evidence type="ECO:0000256" key="5">
    <source>
        <dbReference type="ARBA" id="ARBA00023295"/>
    </source>
</evidence>
<evidence type="ECO:0000313" key="12">
    <source>
        <dbReference type="Proteomes" id="UP000318394"/>
    </source>
</evidence>
<evidence type="ECO:0000256" key="3">
    <source>
        <dbReference type="ARBA" id="ARBA00012756"/>
    </source>
</evidence>
<dbReference type="SUPFAM" id="SSF74650">
    <property type="entry name" value="Galactose mutarotase-like"/>
    <property type="match status" value="1"/>
</dbReference>
<comment type="catalytic activity">
    <reaction evidence="1 7">
        <text>Hydrolysis of terminal non-reducing beta-D-galactose residues in beta-D-galactosides.</text>
        <dbReference type="EC" id="3.2.1.23"/>
    </reaction>
</comment>
<dbReference type="InterPro" id="IPR013783">
    <property type="entry name" value="Ig-like_fold"/>
</dbReference>
<dbReference type="KEGG" id="mhay:VK67_01930"/>
<dbReference type="PANTHER" id="PTHR46323:SF2">
    <property type="entry name" value="BETA-GALACTOSIDASE"/>
    <property type="match status" value="1"/>
</dbReference>
<dbReference type="Pfam" id="PF02929">
    <property type="entry name" value="Bgal_small_N"/>
    <property type="match status" value="1"/>
</dbReference>
<dbReference type="EMBL" id="VAJB01000008">
    <property type="protein sequence ID" value="TRB75293.1"/>
    <property type="molecule type" value="Genomic_DNA"/>
</dbReference>
<dbReference type="SUPFAM" id="SSF51445">
    <property type="entry name" value="(Trans)glycosidases"/>
    <property type="match status" value="1"/>
</dbReference>
<dbReference type="InterPro" id="IPR017853">
    <property type="entry name" value="GH"/>
</dbReference>
<dbReference type="GO" id="GO:0005990">
    <property type="term" value="P:lactose catabolic process"/>
    <property type="evidence" value="ECO:0007669"/>
    <property type="project" value="TreeGrafter"/>
</dbReference>
<dbReference type="GO" id="GO:0009341">
    <property type="term" value="C:beta-galactosidase complex"/>
    <property type="evidence" value="ECO:0007669"/>
    <property type="project" value="InterPro"/>
</dbReference>
<comment type="similarity">
    <text evidence="2 7">Belongs to the glycosyl hydrolase 2 family.</text>
</comment>
<dbReference type="InterPro" id="IPR011013">
    <property type="entry name" value="Gal_mutarotase_sf_dom"/>
</dbReference>
<evidence type="ECO:0000256" key="2">
    <source>
        <dbReference type="ARBA" id="ARBA00007401"/>
    </source>
</evidence>
<sequence>MSLPNYYQDPSVLHLNTTLHHAYFIPFAKGQTPNQLEREQSELFTLLNGDWKFNFYPSPHDLPEDFLNTKFTHQIPVPSNWQTQGFDAHQYTNINYPIPFDPPYVPHQNPCGVYQREITFNPKPNKRYLLNFEGVDSCLFVYVNGEFVGYGQISHSTNEFDITKQLKQGKNSLVVVVLKWCDGSYLEDQDKFRMSGIFRDVYILEREQNYLQDFFIRYQLNADLSKAELKVETQFSTYTEAVHFQLFDPENRLVCEQTSGDFCQEICNLCLWNAEDPTLYTLCLSYQNEIIEQKIGFRQIRVENGVMLFNNAPIKFKGVNRHDSDPKTGYSISREQALVDLRLMKAHNINAIRTAHYPNAPWFSELCDQLGFYLIAESDLESHGSSAVYIESPENSIFLNVPNPNKQEEIRQQAVDNFCYFARDPLFKQAILDRNIANVERDKNRTSVIIWSLGNESGFGENFEVAARWVKQRDPSRLTHYEGSIYQHSAHQNDLSNLDLYSEMYPSTERLEEYFSDSANHKPFILCEYSHAMGNSSGDMEDYWQTFQRYSGACGGFVWEWCDHAPLLPNSELSAEQKTEKYGYGGDFGETLHDGNFCMDGLVSQQRVPHSNLLEVKNVNRPVRAELKAGKIWLKNQLDFSDLADYLTVHYCFSENGETTLQGQCLVNCQPNQTACLPLTLPEPNGKLQLLTLDYSLNESTALLEKGHHLGFDQITLHQAMVTPALNPRPQAVIFVQDFANEWRIQQGDYRYTFDKLKGIFSRIEKNGEAVIEQPLDFNIWRAPTDNDRLIREFWKKAGYDNCYTRAYHTELMQDKNGVNITAECGIVATAQSRILTLKVNYHLAPNGEMTIQVQATRPAHLPFLPRFGLRFFLNKRNNQVSYFGYGEQESYIDKYHLAKLGAYQTSARENHTDYLKPQENGSHFGTHYVQANGITVTSPQPFSFNLSPYTQEELTTKSHSYDLVESPSTVLCVDYKMSGIGSNSCGPNLKPQYRLNETNFEWLLKLSF</sequence>
<keyword evidence="4 7" id="KW-0378">Hydrolase</keyword>
<dbReference type="OrthoDB" id="9758603at2"/>
<feature type="domain" description="Beta galactosidase small chain/" evidence="8">
    <location>
        <begin position="744"/>
        <end position="1008"/>
    </location>
</feature>
<dbReference type="KEGG" id="mhaq:WC39_01925"/>
<dbReference type="Gene3D" id="2.60.120.260">
    <property type="entry name" value="Galactose-binding domain-like"/>
    <property type="match status" value="1"/>
</dbReference>
<dbReference type="PROSITE" id="PS00608">
    <property type="entry name" value="GLYCOSYL_HYDROL_F2_2"/>
    <property type="match status" value="1"/>
</dbReference>
<dbReference type="SUPFAM" id="SSF49303">
    <property type="entry name" value="beta-Galactosidase/glucuronidase domain"/>
    <property type="match status" value="2"/>
</dbReference>
<organism evidence="10 11">
    <name type="scientific">Mannheimia haemolytica</name>
    <name type="common">Pasteurella haemolytica</name>
    <dbReference type="NCBI Taxonomy" id="75985"/>
    <lineage>
        <taxon>Bacteria</taxon>
        <taxon>Pseudomonadati</taxon>
        <taxon>Pseudomonadota</taxon>
        <taxon>Gammaproteobacteria</taxon>
        <taxon>Pasteurellales</taxon>
        <taxon>Pasteurellaceae</taxon>
        <taxon>Mannheimia</taxon>
    </lineage>
</organism>
<evidence type="ECO:0000259" key="8">
    <source>
        <dbReference type="SMART" id="SM01038"/>
    </source>
</evidence>
<proteinExistence type="inferred from homology"/>
<evidence type="ECO:0000256" key="4">
    <source>
        <dbReference type="ARBA" id="ARBA00022801"/>
    </source>
</evidence>
<dbReference type="InterPro" id="IPR006102">
    <property type="entry name" value="Ig-like_GH2"/>
</dbReference>
<dbReference type="GO" id="GO:0030246">
    <property type="term" value="F:carbohydrate binding"/>
    <property type="evidence" value="ECO:0007669"/>
    <property type="project" value="InterPro"/>
</dbReference>
<dbReference type="InterPro" id="IPR006104">
    <property type="entry name" value="Glyco_hydro_2_N"/>
</dbReference>
<dbReference type="SMART" id="SM01038">
    <property type="entry name" value="Bgal_small_N"/>
    <property type="match status" value="1"/>
</dbReference>
<dbReference type="SUPFAM" id="SSF49785">
    <property type="entry name" value="Galactose-binding domain-like"/>
    <property type="match status" value="1"/>
</dbReference>
<dbReference type="InterPro" id="IPR023230">
    <property type="entry name" value="Glyco_hydro_2_CS"/>
</dbReference>
<comment type="caution">
    <text evidence="10">The sequence shown here is derived from an EMBL/GenBank/DDBJ whole genome shotgun (WGS) entry which is preliminary data.</text>
</comment>
<accession>A0A547EM10</accession>
<dbReference type="GO" id="GO:0004565">
    <property type="term" value="F:beta-galactosidase activity"/>
    <property type="evidence" value="ECO:0007669"/>
    <property type="project" value="UniProtKB-EC"/>
</dbReference>
<dbReference type="PRINTS" id="PR00132">
    <property type="entry name" value="GLHYDRLASE2"/>
</dbReference>
<evidence type="ECO:0000313" key="10">
    <source>
        <dbReference type="EMBL" id="TRB75293.1"/>
    </source>
</evidence>
<dbReference type="InterPro" id="IPR050347">
    <property type="entry name" value="Bact_Beta-galactosidase"/>
</dbReference>
<dbReference type="InterPro" id="IPR004199">
    <property type="entry name" value="B-gal_small/dom_5"/>
</dbReference>
<dbReference type="EMBL" id="VAJI01000008">
    <property type="protein sequence ID" value="TRB38259.1"/>
    <property type="molecule type" value="Genomic_DNA"/>
</dbReference>
<dbReference type="InterPro" id="IPR014718">
    <property type="entry name" value="GH-type_carb-bd"/>
</dbReference>
<dbReference type="PROSITE" id="PS00719">
    <property type="entry name" value="GLYCOSYL_HYDROL_F2_1"/>
    <property type="match status" value="1"/>
</dbReference>
<dbReference type="RefSeq" id="WP_006249500.1">
    <property type="nucleotide sequence ID" value="NZ_CP011098.1"/>
</dbReference>
<dbReference type="Proteomes" id="UP000318394">
    <property type="component" value="Unassembled WGS sequence"/>
</dbReference>
<dbReference type="Pfam" id="PF16353">
    <property type="entry name" value="LacZ_4"/>
    <property type="match status" value="1"/>
</dbReference>
<evidence type="ECO:0000313" key="11">
    <source>
        <dbReference type="Proteomes" id="UP000315164"/>
    </source>
</evidence>
<dbReference type="Pfam" id="PF00703">
    <property type="entry name" value="Glyco_hydro_2"/>
    <property type="match status" value="1"/>
</dbReference>
<dbReference type="AlphaFoldDB" id="A0A547EM10"/>
<dbReference type="InterPro" id="IPR023232">
    <property type="entry name" value="Glyco_hydro_2_AS"/>
</dbReference>
<reference evidence="11 12" key="1">
    <citation type="journal article" date="2019" name="Vet. Microbiol.">
        <title>Genetic characterization of susceptible and multi-drug resistant Mannheimia haemolytica isolated from high-risk stocker calves prior to and after antimicrobial metaphylaxis.</title>
        <authorList>
            <person name="Snyder E.R."/>
            <person name="Alvarez-Narvaez S."/>
            <person name="Credille B.C."/>
        </authorList>
    </citation>
    <scope>NUCLEOTIDE SEQUENCE [LARGE SCALE GENOMIC DNA]</scope>
    <source>
        <strain evidence="10 11">UGA-R5-128-1</strain>
        <strain evidence="9 12">UGA-R7-163-1</strain>
    </source>
</reference>
<dbReference type="InterPro" id="IPR008979">
    <property type="entry name" value="Galactose-bd-like_sf"/>
</dbReference>
<protein>
    <recommendedName>
        <fullName evidence="3 7">Beta-galactosidase</fullName>
        <ecNumber evidence="3 7">3.2.1.23</ecNumber>
    </recommendedName>
    <alternativeName>
        <fullName evidence="6 7">Lactase</fullName>
    </alternativeName>
</protein>
<dbReference type="Gene3D" id="3.20.20.80">
    <property type="entry name" value="Glycosidases"/>
    <property type="match status" value="1"/>
</dbReference>
<dbReference type="GeneID" id="67368007"/>
<dbReference type="InterPro" id="IPR036156">
    <property type="entry name" value="Beta-gal/glucu_dom_sf"/>
</dbReference>
<dbReference type="Gene3D" id="2.70.98.10">
    <property type="match status" value="1"/>
</dbReference>
<dbReference type="EC" id="3.2.1.23" evidence="3 7"/>
<name>A0A547EM10_MANHA</name>
<evidence type="ECO:0000256" key="6">
    <source>
        <dbReference type="ARBA" id="ARBA00032230"/>
    </source>
</evidence>
<dbReference type="Gene3D" id="2.60.40.10">
    <property type="entry name" value="Immunoglobulins"/>
    <property type="match status" value="2"/>
</dbReference>
<dbReference type="Pfam" id="PF02836">
    <property type="entry name" value="Glyco_hydro_2_C"/>
    <property type="match status" value="1"/>
</dbReference>
<evidence type="ECO:0000256" key="7">
    <source>
        <dbReference type="RuleBase" id="RU361154"/>
    </source>
</evidence>
<keyword evidence="12" id="KW-1185">Reference proteome</keyword>
<dbReference type="InterPro" id="IPR006103">
    <property type="entry name" value="Glyco_hydro_2_cat"/>
</dbReference>
<dbReference type="PANTHER" id="PTHR46323">
    <property type="entry name" value="BETA-GALACTOSIDASE"/>
    <property type="match status" value="1"/>
</dbReference>
<dbReference type="InterPro" id="IPR006101">
    <property type="entry name" value="Glyco_hydro_2"/>
</dbReference>
<dbReference type="Pfam" id="PF02837">
    <property type="entry name" value="Glyco_hydro_2_N"/>
    <property type="match status" value="1"/>
</dbReference>
<gene>
    <name evidence="10" type="ORF">FEA53_05745</name>
    <name evidence="9" type="ORF">FEB89_05810</name>
</gene>
<dbReference type="InterPro" id="IPR032312">
    <property type="entry name" value="LacZ_4"/>
</dbReference>
<evidence type="ECO:0000256" key="1">
    <source>
        <dbReference type="ARBA" id="ARBA00001412"/>
    </source>
</evidence>
<evidence type="ECO:0000313" key="9">
    <source>
        <dbReference type="EMBL" id="TRB38259.1"/>
    </source>
</evidence>